<evidence type="ECO:0008006" key="4">
    <source>
        <dbReference type="Google" id="ProtNLM"/>
    </source>
</evidence>
<dbReference type="Proteomes" id="UP000268229">
    <property type="component" value="Chromosome"/>
</dbReference>
<reference evidence="2 3" key="1">
    <citation type="submission" date="2018-12" db="EMBL/GenBank/DDBJ databases">
        <authorList>
            <consortium name="Pathogen Informatics"/>
        </authorList>
    </citation>
    <scope>NUCLEOTIDE SEQUENCE [LARGE SCALE GENOMIC DNA]</scope>
    <source>
        <strain evidence="2 3">NCTC12227</strain>
    </source>
</reference>
<keyword evidence="1" id="KW-0732">Signal</keyword>
<gene>
    <name evidence="2" type="ORF">NCTC12227_00906</name>
</gene>
<evidence type="ECO:0000256" key="1">
    <source>
        <dbReference type="SAM" id="SignalP"/>
    </source>
</evidence>
<dbReference type="AlphaFoldDB" id="A0A1X3CKK5"/>
<name>A0A1X3CKK5_9NEIS</name>
<evidence type="ECO:0000313" key="3">
    <source>
        <dbReference type="Proteomes" id="UP000268229"/>
    </source>
</evidence>
<organism evidence="2 3">
    <name type="scientific">Neisseria animaloris</name>
    <dbReference type="NCBI Taxonomy" id="326522"/>
    <lineage>
        <taxon>Bacteria</taxon>
        <taxon>Pseudomonadati</taxon>
        <taxon>Pseudomonadota</taxon>
        <taxon>Betaproteobacteria</taxon>
        <taxon>Neisseriales</taxon>
        <taxon>Neisseriaceae</taxon>
        <taxon>Neisseria</taxon>
    </lineage>
</organism>
<evidence type="ECO:0000313" key="2">
    <source>
        <dbReference type="EMBL" id="VEJ21180.1"/>
    </source>
</evidence>
<dbReference type="PROSITE" id="PS51257">
    <property type="entry name" value="PROKAR_LIPOPROTEIN"/>
    <property type="match status" value="1"/>
</dbReference>
<feature type="signal peptide" evidence="1">
    <location>
        <begin position="1"/>
        <end position="23"/>
    </location>
</feature>
<dbReference type="RefSeq" id="WP_085389780.1">
    <property type="nucleotide sequence ID" value="NZ_JBGNXI010000001.1"/>
</dbReference>
<keyword evidence="3" id="KW-1185">Reference proteome</keyword>
<dbReference type="EMBL" id="LR134516">
    <property type="protein sequence ID" value="VEJ21180.1"/>
    <property type="molecule type" value="Genomic_DNA"/>
</dbReference>
<accession>A0A1X3CKK5</accession>
<dbReference type="STRING" id="326522.BWD08_03530"/>
<protein>
    <recommendedName>
        <fullName evidence="4">Lipoprotein</fullName>
    </recommendedName>
</protein>
<dbReference type="OrthoDB" id="8685017at2"/>
<sequence length="166" mass="18744">MKFKIFAPLFTAFLLVACSTSSSLPVPQVLPVFQAEDTRWFKLEQTDADGTVIQTSLLAVQPEKDMLRFVQTDALGAPVSRQTVSKRGWRNDGFVTPNSSSRRLFAAMLPLLDGNDKIYPQQQTKKQGGATVYFDRNQELWRCEVSDGLIKITFPDRTGWRITPLE</sequence>
<feature type="chain" id="PRO_5030037444" description="Lipoprotein" evidence="1">
    <location>
        <begin position="24"/>
        <end position="166"/>
    </location>
</feature>
<dbReference type="KEGG" id="nani:NCTC12227_00906"/>
<proteinExistence type="predicted"/>